<dbReference type="SMART" id="SM00155">
    <property type="entry name" value="PLDc"/>
    <property type="match status" value="2"/>
</dbReference>
<dbReference type="SUPFAM" id="SSF56024">
    <property type="entry name" value="Phospholipase D/nuclease"/>
    <property type="match status" value="2"/>
</dbReference>
<dbReference type="PROSITE" id="PS50035">
    <property type="entry name" value="PLD"/>
    <property type="match status" value="2"/>
</dbReference>
<dbReference type="Gene3D" id="3.30.870.10">
    <property type="entry name" value="Endonuclease Chain A"/>
    <property type="match status" value="2"/>
</dbReference>
<evidence type="ECO:0000256" key="1">
    <source>
        <dbReference type="SAM" id="MobiDB-lite"/>
    </source>
</evidence>
<dbReference type="Proteomes" id="UP001338125">
    <property type="component" value="Unassembled WGS sequence"/>
</dbReference>
<evidence type="ECO:0000313" key="3">
    <source>
        <dbReference type="EMBL" id="KAK5996167.1"/>
    </source>
</evidence>
<proteinExistence type="predicted"/>
<sequence length="494" mass="55900">MSPSPPPLEIPISFVVPWRNLLLAHQDARSDDVPNYHDARGIDSLMMSSVPRSLYVGTGHSIFARAILPAIAAAKRSVHFVTCFWAPSPSLDGFRETLLQLVASRSRNSEPLSTLHMSIGFSSWGLFQKLFHTSSLDGRVYPPREWAKLGLPDEESLRKGGIELTVKSLFFTPFSVLHPKYVIIDETRAWVPSCNVSWERWFEGCVELEGEVVDGLLNFHARVWGANVDAEANHEAGLELSDRRGIETQDVDAQDPDETSSSSPLHGEDDQSATQHIHFSKTTPTPTVFLPSPHHRNPRFRFFPFLSHSDPPMTPLNAALLTLFANARHEIHLVTPNVTSWPVLEALLVALSRGVNVQIRTSKNMMLIEQLVTAGTTTSWCLKKLIKKYRKLVDRSQPSDLEAQPVHPGRLEIFYYKPLRGRRDKEDEPVVSHFKMTMVDGEYLVLGSGNMDRASWWTSQELGVLFYMPGFQERKLWERVLEQRAEVMFQSSHD</sequence>
<reference evidence="3 4" key="1">
    <citation type="submission" date="2024-01" db="EMBL/GenBank/DDBJ databases">
        <title>Complete genome of Cladobotryum mycophilum ATHUM6906.</title>
        <authorList>
            <person name="Christinaki A.C."/>
            <person name="Myridakis A.I."/>
            <person name="Kouvelis V.N."/>
        </authorList>
    </citation>
    <scope>NUCLEOTIDE SEQUENCE [LARGE SCALE GENOMIC DNA]</scope>
    <source>
        <strain evidence="3 4">ATHUM6906</strain>
    </source>
</reference>
<accession>A0ABR0SW91</accession>
<organism evidence="3 4">
    <name type="scientific">Cladobotryum mycophilum</name>
    <dbReference type="NCBI Taxonomy" id="491253"/>
    <lineage>
        <taxon>Eukaryota</taxon>
        <taxon>Fungi</taxon>
        <taxon>Dikarya</taxon>
        <taxon>Ascomycota</taxon>
        <taxon>Pezizomycotina</taxon>
        <taxon>Sordariomycetes</taxon>
        <taxon>Hypocreomycetidae</taxon>
        <taxon>Hypocreales</taxon>
        <taxon>Hypocreaceae</taxon>
        <taxon>Cladobotryum</taxon>
    </lineage>
</organism>
<name>A0ABR0SW91_9HYPO</name>
<gene>
    <name evidence="3" type="ORF">PT974_04595</name>
</gene>
<comment type="caution">
    <text evidence="3">The sequence shown here is derived from an EMBL/GenBank/DDBJ whole genome shotgun (WGS) entry which is preliminary data.</text>
</comment>
<dbReference type="Pfam" id="PF13091">
    <property type="entry name" value="PLDc_2"/>
    <property type="match status" value="1"/>
</dbReference>
<dbReference type="PANTHER" id="PTHR21248">
    <property type="entry name" value="CARDIOLIPIN SYNTHASE"/>
    <property type="match status" value="1"/>
</dbReference>
<dbReference type="InterPro" id="IPR001736">
    <property type="entry name" value="PLipase_D/transphosphatidylase"/>
</dbReference>
<protein>
    <recommendedName>
        <fullName evidence="2">PLD phosphodiesterase domain-containing protein</fullName>
    </recommendedName>
</protein>
<feature type="domain" description="PLD phosphodiesterase" evidence="2">
    <location>
        <begin position="173"/>
        <end position="200"/>
    </location>
</feature>
<feature type="domain" description="PLD phosphodiesterase" evidence="2">
    <location>
        <begin position="428"/>
        <end position="455"/>
    </location>
</feature>
<dbReference type="CDD" id="cd00138">
    <property type="entry name" value="PLDc_SF"/>
    <property type="match status" value="1"/>
</dbReference>
<dbReference type="EMBL" id="JAVFKD010000004">
    <property type="protein sequence ID" value="KAK5996167.1"/>
    <property type="molecule type" value="Genomic_DNA"/>
</dbReference>
<dbReference type="PANTHER" id="PTHR21248:SF11">
    <property type="entry name" value="PLD PHOSPHODIESTERASE DOMAIN-CONTAINING PROTEIN"/>
    <property type="match status" value="1"/>
</dbReference>
<dbReference type="InterPro" id="IPR025202">
    <property type="entry name" value="PLD-like_dom"/>
</dbReference>
<evidence type="ECO:0000313" key="4">
    <source>
        <dbReference type="Proteomes" id="UP001338125"/>
    </source>
</evidence>
<feature type="compositionally biased region" description="Basic and acidic residues" evidence="1">
    <location>
        <begin position="238"/>
        <end position="247"/>
    </location>
</feature>
<evidence type="ECO:0000259" key="2">
    <source>
        <dbReference type="PROSITE" id="PS50035"/>
    </source>
</evidence>
<feature type="compositionally biased region" description="Acidic residues" evidence="1">
    <location>
        <begin position="249"/>
        <end position="258"/>
    </location>
</feature>
<keyword evidence="4" id="KW-1185">Reference proteome</keyword>
<feature type="region of interest" description="Disordered" evidence="1">
    <location>
        <begin position="238"/>
        <end position="276"/>
    </location>
</feature>